<dbReference type="GO" id="GO:0016301">
    <property type="term" value="F:kinase activity"/>
    <property type="evidence" value="ECO:0007669"/>
    <property type="project" value="UniProtKB-KW"/>
</dbReference>
<evidence type="ECO:0000256" key="1">
    <source>
        <dbReference type="ARBA" id="ARBA00010688"/>
    </source>
</evidence>
<name>A0A2T5IVE0_9GAMM</name>
<organism evidence="5 6">
    <name type="scientific">Agitococcus lubricus</name>
    <dbReference type="NCBI Taxonomy" id="1077255"/>
    <lineage>
        <taxon>Bacteria</taxon>
        <taxon>Pseudomonadati</taxon>
        <taxon>Pseudomonadota</taxon>
        <taxon>Gammaproteobacteria</taxon>
        <taxon>Moraxellales</taxon>
        <taxon>Moraxellaceae</taxon>
        <taxon>Agitococcus</taxon>
    </lineage>
</organism>
<dbReference type="InterPro" id="IPR011611">
    <property type="entry name" value="PfkB_dom"/>
</dbReference>
<accession>A0A2T5IVE0</accession>
<feature type="domain" description="Carbohydrate kinase PfkB" evidence="4">
    <location>
        <begin position="1"/>
        <end position="72"/>
    </location>
</feature>
<dbReference type="AlphaFoldDB" id="A0A2T5IVE0"/>
<dbReference type="InterPro" id="IPR052700">
    <property type="entry name" value="Carb_kinase_PfkB-like"/>
</dbReference>
<reference evidence="5 6" key="1">
    <citation type="submission" date="2018-04" db="EMBL/GenBank/DDBJ databases">
        <title>Genomic Encyclopedia of Archaeal and Bacterial Type Strains, Phase II (KMG-II): from individual species to whole genera.</title>
        <authorList>
            <person name="Goeker M."/>
        </authorList>
    </citation>
    <scope>NUCLEOTIDE SEQUENCE [LARGE SCALE GENOMIC DNA]</scope>
    <source>
        <strain evidence="5 6">DSM 5822</strain>
    </source>
</reference>
<dbReference type="Proteomes" id="UP000244223">
    <property type="component" value="Unassembled WGS sequence"/>
</dbReference>
<proteinExistence type="inferred from homology"/>
<evidence type="ECO:0000256" key="2">
    <source>
        <dbReference type="ARBA" id="ARBA00022679"/>
    </source>
</evidence>
<comment type="similarity">
    <text evidence="1">Belongs to the carbohydrate kinase PfkB family.</text>
</comment>
<keyword evidence="6" id="KW-1185">Reference proteome</keyword>
<keyword evidence="2" id="KW-0808">Transferase</keyword>
<dbReference type="SUPFAM" id="SSF53613">
    <property type="entry name" value="Ribokinase-like"/>
    <property type="match status" value="1"/>
</dbReference>
<evidence type="ECO:0000259" key="4">
    <source>
        <dbReference type="Pfam" id="PF00294"/>
    </source>
</evidence>
<dbReference type="EMBL" id="QAON01000016">
    <property type="protein sequence ID" value="PTQ87848.1"/>
    <property type="molecule type" value="Genomic_DNA"/>
</dbReference>
<sequence>MTRGSAGALISEQGKSTVIAPYPVTAVDSNGAGDAFAGAFLYGLSQGWPLTACGRLAAKISAQVVSQFGPRLAQTQYTQILAELDLP</sequence>
<evidence type="ECO:0000256" key="3">
    <source>
        <dbReference type="ARBA" id="ARBA00022777"/>
    </source>
</evidence>
<gene>
    <name evidence="5" type="ORF">C8N29_11613</name>
</gene>
<evidence type="ECO:0000313" key="6">
    <source>
        <dbReference type="Proteomes" id="UP000244223"/>
    </source>
</evidence>
<dbReference type="InterPro" id="IPR002173">
    <property type="entry name" value="Carboh/pur_kinase_PfkB_CS"/>
</dbReference>
<dbReference type="PANTHER" id="PTHR43320:SF3">
    <property type="entry name" value="CARBOHYDRATE KINASE PFKB DOMAIN-CONTAINING PROTEIN"/>
    <property type="match status" value="1"/>
</dbReference>
<evidence type="ECO:0000313" key="5">
    <source>
        <dbReference type="EMBL" id="PTQ87848.1"/>
    </source>
</evidence>
<keyword evidence="3 5" id="KW-0418">Kinase</keyword>
<protein>
    <submittedName>
        <fullName evidence="5">PfkB family carbohydrate kinase</fullName>
    </submittedName>
</protein>
<dbReference type="Gene3D" id="3.40.1190.20">
    <property type="match status" value="1"/>
</dbReference>
<dbReference type="PANTHER" id="PTHR43320">
    <property type="entry name" value="SUGAR KINASE"/>
    <property type="match status" value="1"/>
</dbReference>
<dbReference type="Pfam" id="PF00294">
    <property type="entry name" value="PfkB"/>
    <property type="match status" value="1"/>
</dbReference>
<dbReference type="PROSITE" id="PS00584">
    <property type="entry name" value="PFKB_KINASES_2"/>
    <property type="match status" value="1"/>
</dbReference>
<comment type="caution">
    <text evidence="5">The sequence shown here is derived from an EMBL/GenBank/DDBJ whole genome shotgun (WGS) entry which is preliminary data.</text>
</comment>
<dbReference type="InterPro" id="IPR029056">
    <property type="entry name" value="Ribokinase-like"/>
</dbReference>